<dbReference type="Gene3D" id="3.40.50.300">
    <property type="entry name" value="P-loop containing nucleotide triphosphate hydrolases"/>
    <property type="match status" value="1"/>
</dbReference>
<dbReference type="PANTHER" id="PTHR32071">
    <property type="entry name" value="TRANSCRIPTIONAL REGULATORY PROTEIN"/>
    <property type="match status" value="1"/>
</dbReference>
<evidence type="ECO:0000256" key="3">
    <source>
        <dbReference type="ARBA" id="ARBA00022840"/>
    </source>
</evidence>
<dbReference type="InterPro" id="IPR058031">
    <property type="entry name" value="AAA_lid_NorR"/>
</dbReference>
<dbReference type="SUPFAM" id="SSF46689">
    <property type="entry name" value="Homeodomain-like"/>
    <property type="match status" value="1"/>
</dbReference>
<evidence type="ECO:0000256" key="5">
    <source>
        <dbReference type="ARBA" id="ARBA00023125"/>
    </source>
</evidence>
<dbReference type="SUPFAM" id="SSF52540">
    <property type="entry name" value="P-loop containing nucleoside triphosphate hydrolases"/>
    <property type="match status" value="1"/>
</dbReference>
<evidence type="ECO:0000256" key="6">
    <source>
        <dbReference type="ARBA" id="ARBA00023159"/>
    </source>
</evidence>
<dbReference type="InterPro" id="IPR025943">
    <property type="entry name" value="Sigma_54_int_dom_ATP-bd_2"/>
</dbReference>
<dbReference type="GO" id="GO:0003677">
    <property type="term" value="F:DNA binding"/>
    <property type="evidence" value="ECO:0007669"/>
    <property type="project" value="UniProtKB-KW"/>
</dbReference>
<proteinExistence type="predicted"/>
<dbReference type="PROSITE" id="PS00688">
    <property type="entry name" value="SIGMA54_INTERACT_3"/>
    <property type="match status" value="1"/>
</dbReference>
<feature type="domain" description="Sigma-54 factor interaction" evidence="9">
    <location>
        <begin position="101"/>
        <end position="330"/>
    </location>
</feature>
<dbReference type="SMART" id="SM00382">
    <property type="entry name" value="AAA"/>
    <property type="match status" value="1"/>
</dbReference>
<dbReference type="InterPro" id="IPR002078">
    <property type="entry name" value="Sigma_54_int"/>
</dbReference>
<dbReference type="PROSITE" id="PS00676">
    <property type="entry name" value="SIGMA54_INTERACT_2"/>
    <property type="match status" value="1"/>
</dbReference>
<dbReference type="InterPro" id="IPR003593">
    <property type="entry name" value="AAA+_ATPase"/>
</dbReference>
<accession>A0A7T5JQD4</accession>
<dbReference type="PANTHER" id="PTHR32071:SF57">
    <property type="entry name" value="C4-DICARBOXYLATE TRANSPORT TRANSCRIPTIONAL REGULATORY PROTEIN DCTD"/>
    <property type="match status" value="1"/>
</dbReference>
<dbReference type="PROSITE" id="PS50045">
    <property type="entry name" value="SIGMA54_INTERACT_4"/>
    <property type="match status" value="1"/>
</dbReference>
<evidence type="ECO:0000256" key="8">
    <source>
        <dbReference type="ARBA" id="ARBA00029500"/>
    </source>
</evidence>
<keyword evidence="4" id="KW-0805">Transcription regulation</keyword>
<evidence type="ECO:0000259" key="9">
    <source>
        <dbReference type="PROSITE" id="PS50045"/>
    </source>
</evidence>
<keyword evidence="3" id="KW-0067">ATP-binding</keyword>
<protein>
    <recommendedName>
        <fullName evidence="8">HTH-type transcriptional regulatory protein TyrR</fullName>
    </recommendedName>
</protein>
<dbReference type="InterPro" id="IPR027417">
    <property type="entry name" value="P-loop_NTPase"/>
</dbReference>
<dbReference type="GO" id="GO:0006355">
    <property type="term" value="P:regulation of DNA-templated transcription"/>
    <property type="evidence" value="ECO:0007669"/>
    <property type="project" value="InterPro"/>
</dbReference>
<dbReference type="FunFam" id="1.10.8.60:FF:000014">
    <property type="entry name" value="DNA-binding transcriptional regulator NtrC"/>
    <property type="match status" value="1"/>
</dbReference>
<dbReference type="EMBL" id="CP066308">
    <property type="protein sequence ID" value="QQE76021.1"/>
    <property type="molecule type" value="Genomic_DNA"/>
</dbReference>
<evidence type="ECO:0000313" key="11">
    <source>
        <dbReference type="Proteomes" id="UP000595847"/>
    </source>
</evidence>
<keyword evidence="5" id="KW-0238">DNA-binding</keyword>
<dbReference type="KEGG" id="bcop:JD108_09220"/>
<dbReference type="GO" id="GO:0005524">
    <property type="term" value="F:ATP binding"/>
    <property type="evidence" value="ECO:0007669"/>
    <property type="project" value="UniProtKB-KW"/>
</dbReference>
<dbReference type="Pfam" id="PF18024">
    <property type="entry name" value="HTH_50"/>
    <property type="match status" value="1"/>
</dbReference>
<dbReference type="AlphaFoldDB" id="A0A7T5JQD4"/>
<dbReference type="InterPro" id="IPR025944">
    <property type="entry name" value="Sigma_54_int_dom_CS"/>
</dbReference>
<dbReference type="Gene3D" id="1.10.8.60">
    <property type="match status" value="1"/>
</dbReference>
<gene>
    <name evidence="10" type="ORF">JD108_09220</name>
</gene>
<dbReference type="InterPro" id="IPR009057">
    <property type="entry name" value="Homeodomain-like_sf"/>
</dbReference>
<dbReference type="Pfam" id="PF25601">
    <property type="entry name" value="AAA_lid_14"/>
    <property type="match status" value="1"/>
</dbReference>
<dbReference type="Pfam" id="PF00158">
    <property type="entry name" value="Sigma54_activat"/>
    <property type="match status" value="1"/>
</dbReference>
<reference evidence="10 11" key="1">
    <citation type="submission" date="2020-12" db="EMBL/GenBank/DDBJ databases">
        <title>strain FJAT-54423T represents a novel species of the genus Brevibacillus.</title>
        <authorList>
            <person name="Tang R."/>
        </authorList>
    </citation>
    <scope>NUCLEOTIDE SEQUENCE [LARGE SCALE GENOMIC DNA]</scope>
    <source>
        <strain evidence="10 11">FJAT-54423</strain>
    </source>
</reference>
<evidence type="ECO:0000256" key="4">
    <source>
        <dbReference type="ARBA" id="ARBA00023015"/>
    </source>
</evidence>
<keyword evidence="7" id="KW-0804">Transcription</keyword>
<name>A0A7T5JQD4_9BACL</name>
<evidence type="ECO:0000313" key="10">
    <source>
        <dbReference type="EMBL" id="QQE76021.1"/>
    </source>
</evidence>
<sequence>MPRIHRNWIVTRTKDKLSIPFSEAQLHDLSRSLSKAAILHMKQSIAEHADDLEPGQACELVFSLHRIFIWREQEQFLIAIRPILDDSCEEQLAHSSDTPSFIAESDAMKRIMGIIQKVSYVDSTVLLLGHSGVGKGAIARLIHQSSKRASETFLSINCGAIPESLMEAELFGYEAGSFTGGHKNGKKGLFEAAHNGTIFLDEIGELSYALQVKLLEVLQEKQIRRVGGTENIPVHVRIIAATNQDLAQLVANKKFREDLYYRLHVVPIEIPPLRERRDDILPLLRFFLQKYTTMYQKEKRLLPETAELLIRYEWPGNVRELENLIERLVITTEGHDIRIDDLPSAIRQITAPARPVNSAHKQLSLKEAKKRLEKEMILEAYRQYKSSYKAAEVLGVDQSTIAKKLKEYRANGW</sequence>
<dbReference type="InterPro" id="IPR030828">
    <property type="entry name" value="HTH_TyrR"/>
</dbReference>
<dbReference type="Gene3D" id="1.10.10.60">
    <property type="entry name" value="Homeodomain-like"/>
    <property type="match status" value="1"/>
</dbReference>
<keyword evidence="6" id="KW-0010">Activator</keyword>
<keyword evidence="2" id="KW-0058">Aromatic hydrocarbons catabolism</keyword>
<evidence type="ECO:0000256" key="7">
    <source>
        <dbReference type="ARBA" id="ARBA00023163"/>
    </source>
</evidence>
<evidence type="ECO:0000256" key="1">
    <source>
        <dbReference type="ARBA" id="ARBA00022741"/>
    </source>
</evidence>
<evidence type="ECO:0000256" key="2">
    <source>
        <dbReference type="ARBA" id="ARBA00022797"/>
    </source>
</evidence>
<dbReference type="RefSeq" id="WP_198829530.1">
    <property type="nucleotide sequence ID" value="NZ_CP066308.1"/>
</dbReference>
<organism evidence="10 11">
    <name type="scientific">Brevibacillus composti</name>
    <dbReference type="NCBI Taxonomy" id="2796470"/>
    <lineage>
        <taxon>Bacteria</taxon>
        <taxon>Bacillati</taxon>
        <taxon>Bacillota</taxon>
        <taxon>Bacilli</taxon>
        <taxon>Bacillales</taxon>
        <taxon>Paenibacillaceae</taxon>
        <taxon>Brevibacillus</taxon>
    </lineage>
</organism>
<keyword evidence="1" id="KW-0547">Nucleotide-binding</keyword>
<dbReference type="CDD" id="cd00009">
    <property type="entry name" value="AAA"/>
    <property type="match status" value="1"/>
</dbReference>
<dbReference type="FunFam" id="3.40.50.300:FF:000006">
    <property type="entry name" value="DNA-binding transcriptional regulator NtrC"/>
    <property type="match status" value="1"/>
</dbReference>
<dbReference type="Proteomes" id="UP000595847">
    <property type="component" value="Chromosome"/>
</dbReference>